<protein>
    <submittedName>
        <fullName evidence="2">Uncharacterized protein</fullName>
    </submittedName>
</protein>
<accession>G6AZJ9</accession>
<reference evidence="2 3" key="1">
    <citation type="submission" date="2011-08" db="EMBL/GenBank/DDBJ databases">
        <authorList>
            <person name="Weinstock G."/>
            <person name="Sodergren E."/>
            <person name="Clifton S."/>
            <person name="Fulton L."/>
            <person name="Fulton B."/>
            <person name="Courtney L."/>
            <person name="Fronick C."/>
            <person name="Harrison M."/>
            <person name="Strong C."/>
            <person name="Farmer C."/>
            <person name="Delahaunty K."/>
            <person name="Markovic C."/>
            <person name="Hall O."/>
            <person name="Minx P."/>
            <person name="Tomlinson C."/>
            <person name="Mitreva M."/>
            <person name="Hou S."/>
            <person name="Chen J."/>
            <person name="Wollam A."/>
            <person name="Pepin K.H."/>
            <person name="Johnson M."/>
            <person name="Bhonagiri V."/>
            <person name="Zhang X."/>
            <person name="Suruliraj S."/>
            <person name="Warren W."/>
            <person name="Chinwalla A."/>
            <person name="Mardis E.R."/>
            <person name="Wilson R.K."/>
        </authorList>
    </citation>
    <scope>NUCLEOTIDE SEQUENCE [LARGE SCALE GENOMIC DNA]</scope>
    <source>
        <strain evidence="2 3">DSM 18206</strain>
    </source>
</reference>
<name>G6AZJ9_9BACT</name>
<dbReference type="EMBL" id="AFZZ01000176">
    <property type="protein sequence ID" value="EHJ38369.1"/>
    <property type="molecule type" value="Genomic_DNA"/>
</dbReference>
<proteinExistence type="predicted"/>
<evidence type="ECO:0000313" key="2">
    <source>
        <dbReference type="EMBL" id="EHJ38369.1"/>
    </source>
</evidence>
<organism evidence="2 3">
    <name type="scientific">Leyella stercorea DSM 18206</name>
    <dbReference type="NCBI Taxonomy" id="1002367"/>
    <lineage>
        <taxon>Bacteria</taxon>
        <taxon>Pseudomonadati</taxon>
        <taxon>Bacteroidota</taxon>
        <taxon>Bacteroidia</taxon>
        <taxon>Bacteroidales</taxon>
        <taxon>Prevotellaceae</taxon>
        <taxon>Leyella</taxon>
    </lineage>
</organism>
<sequence length="39" mass="4249">MSGEKDYLLLSSPHIPIAAVAANRLIITVINITFLLINL</sequence>
<feature type="transmembrane region" description="Helical" evidence="1">
    <location>
        <begin position="15"/>
        <end position="37"/>
    </location>
</feature>
<keyword evidence="1" id="KW-0472">Membrane</keyword>
<evidence type="ECO:0000313" key="3">
    <source>
        <dbReference type="Proteomes" id="UP000004407"/>
    </source>
</evidence>
<dbReference type="Proteomes" id="UP000004407">
    <property type="component" value="Unassembled WGS sequence"/>
</dbReference>
<keyword evidence="1" id="KW-0812">Transmembrane</keyword>
<comment type="caution">
    <text evidence="2">The sequence shown here is derived from an EMBL/GenBank/DDBJ whole genome shotgun (WGS) entry which is preliminary data.</text>
</comment>
<evidence type="ECO:0000256" key="1">
    <source>
        <dbReference type="SAM" id="Phobius"/>
    </source>
</evidence>
<gene>
    <name evidence="2" type="ORF">HMPREF0673_02064</name>
</gene>
<dbReference type="AlphaFoldDB" id="G6AZJ9"/>
<keyword evidence="1" id="KW-1133">Transmembrane helix</keyword>
<dbReference type="HOGENOM" id="CLU_3314883_0_0_10"/>